<accession>A0A1G4PZI4</accession>
<feature type="non-terminal residue" evidence="2">
    <location>
        <position position="1"/>
    </location>
</feature>
<keyword evidence="3" id="KW-1185">Reference proteome</keyword>
<feature type="transmembrane region" description="Helical" evidence="1">
    <location>
        <begin position="49"/>
        <end position="69"/>
    </location>
</feature>
<keyword evidence="1" id="KW-0812">Transmembrane</keyword>
<dbReference type="EMBL" id="FMTT01000004">
    <property type="protein sequence ID" value="SCW37508.1"/>
    <property type="molecule type" value="Genomic_DNA"/>
</dbReference>
<sequence>ELREPQGSLAQEEKDASLFARIPHLSAISSGGGSVQLENTTAKVVRGSIGLFAGLVVFFHAIHGVYPLLAMRAC</sequence>
<proteinExistence type="predicted"/>
<keyword evidence="1" id="KW-1133">Transmembrane helix</keyword>
<reference evidence="3" key="1">
    <citation type="submission" date="2016-10" db="EMBL/GenBank/DDBJ databases">
        <authorList>
            <person name="Varghese N."/>
            <person name="Submissions S."/>
        </authorList>
    </citation>
    <scope>NUCLEOTIDE SEQUENCE [LARGE SCALE GENOMIC DNA]</scope>
    <source>
        <strain evidence="3">CGMCC 1.8946</strain>
    </source>
</reference>
<evidence type="ECO:0000256" key="1">
    <source>
        <dbReference type="SAM" id="Phobius"/>
    </source>
</evidence>
<keyword evidence="1" id="KW-0472">Membrane</keyword>
<dbReference type="RefSeq" id="WP_217266689.1">
    <property type="nucleotide sequence ID" value="NZ_FMTT01000004.1"/>
</dbReference>
<protein>
    <submittedName>
        <fullName evidence="2">Uncharacterized protein</fullName>
    </submittedName>
</protein>
<evidence type="ECO:0000313" key="2">
    <source>
        <dbReference type="EMBL" id="SCW37508.1"/>
    </source>
</evidence>
<dbReference type="Proteomes" id="UP000198601">
    <property type="component" value="Unassembled WGS sequence"/>
</dbReference>
<organism evidence="2 3">
    <name type="scientific">Paenibacillus tianmuensis</name>
    <dbReference type="NCBI Taxonomy" id="624147"/>
    <lineage>
        <taxon>Bacteria</taxon>
        <taxon>Bacillati</taxon>
        <taxon>Bacillota</taxon>
        <taxon>Bacilli</taxon>
        <taxon>Bacillales</taxon>
        <taxon>Paenibacillaceae</taxon>
        <taxon>Paenibacillus</taxon>
    </lineage>
</organism>
<name>A0A1G4PZI4_9BACL</name>
<dbReference type="AlphaFoldDB" id="A0A1G4PZI4"/>
<evidence type="ECO:0000313" key="3">
    <source>
        <dbReference type="Proteomes" id="UP000198601"/>
    </source>
</evidence>
<gene>
    <name evidence="2" type="ORF">SAMN04487970_1004202</name>
</gene>